<feature type="domain" description="Ubiquitin-activating enzyme E1 C-terminal" evidence="5">
    <location>
        <begin position="705"/>
        <end position="819"/>
    </location>
</feature>
<dbReference type="Gene3D" id="1.10.10.2660">
    <property type="entry name" value="Ubiquitin-activating enzyme E1, SCCH domain"/>
    <property type="match status" value="1"/>
</dbReference>
<dbReference type="Gene3D" id="3.10.290.60">
    <property type="entry name" value="Ubiquitin-activating enzyme E1, UFD domain"/>
    <property type="match status" value="1"/>
</dbReference>
<dbReference type="InterPro" id="IPR045886">
    <property type="entry name" value="ThiF/MoeB/HesA"/>
</dbReference>
<gene>
    <name evidence="6" type="ORF">TCAL_05968</name>
</gene>
<evidence type="ECO:0000256" key="3">
    <source>
        <dbReference type="ARBA" id="ARBA00022598"/>
    </source>
</evidence>
<dbReference type="Proteomes" id="UP000318571">
    <property type="component" value="Chromosome 4"/>
</dbReference>
<dbReference type="GO" id="GO:0006974">
    <property type="term" value="P:DNA damage response"/>
    <property type="evidence" value="ECO:0007669"/>
    <property type="project" value="TreeGrafter"/>
</dbReference>
<organism evidence="6 7">
    <name type="scientific">Tigriopus californicus</name>
    <name type="common">Marine copepod</name>
    <dbReference type="NCBI Taxonomy" id="6832"/>
    <lineage>
        <taxon>Eukaryota</taxon>
        <taxon>Metazoa</taxon>
        <taxon>Ecdysozoa</taxon>
        <taxon>Arthropoda</taxon>
        <taxon>Crustacea</taxon>
        <taxon>Multicrustacea</taxon>
        <taxon>Hexanauplia</taxon>
        <taxon>Copepoda</taxon>
        <taxon>Harpacticoida</taxon>
        <taxon>Harpacticidae</taxon>
        <taxon>Tigriopus</taxon>
    </lineage>
</organism>
<protein>
    <recommendedName>
        <fullName evidence="5">Ubiquitin-activating enzyme E1 C-terminal domain-containing protein</fullName>
    </recommendedName>
</protein>
<evidence type="ECO:0000313" key="7">
    <source>
        <dbReference type="Proteomes" id="UP000318571"/>
    </source>
</evidence>
<dbReference type="InterPro" id="IPR019572">
    <property type="entry name" value="UBA_E1_SCCH"/>
</dbReference>
<reference evidence="6 7" key="1">
    <citation type="journal article" date="2018" name="Nat. Ecol. Evol.">
        <title>Genomic signatures of mitonuclear coevolution across populations of Tigriopus californicus.</title>
        <authorList>
            <person name="Barreto F.S."/>
            <person name="Watson E.T."/>
            <person name="Lima T.G."/>
            <person name="Willett C.S."/>
            <person name="Edmands S."/>
            <person name="Li W."/>
            <person name="Burton R.S."/>
        </authorList>
    </citation>
    <scope>NUCLEOTIDE SEQUENCE [LARGE SCALE GENOMIC DNA]</scope>
    <source>
        <strain evidence="6 7">San Diego</strain>
    </source>
</reference>
<evidence type="ECO:0000256" key="2">
    <source>
        <dbReference type="ARBA" id="ARBA00005673"/>
    </source>
</evidence>
<evidence type="ECO:0000259" key="5">
    <source>
        <dbReference type="SMART" id="SM00985"/>
    </source>
</evidence>
<dbReference type="InterPro" id="IPR038252">
    <property type="entry name" value="UBA_E1_C_sf"/>
</dbReference>
<dbReference type="SUPFAM" id="SSF69572">
    <property type="entry name" value="Activating enzymes of the ubiquitin-like proteins"/>
    <property type="match status" value="1"/>
</dbReference>
<dbReference type="InterPro" id="IPR042063">
    <property type="entry name" value="Ubi_acti_E1_SCCH"/>
</dbReference>
<accession>A0A553NPV4</accession>
<dbReference type="GO" id="GO:0006511">
    <property type="term" value="P:ubiquitin-dependent protein catabolic process"/>
    <property type="evidence" value="ECO:0007669"/>
    <property type="project" value="TreeGrafter"/>
</dbReference>
<comment type="pathway">
    <text evidence="1">Protein modification; protein ubiquitination.</text>
</comment>
<feature type="region of interest" description="Disordered" evidence="4">
    <location>
        <begin position="807"/>
        <end position="826"/>
    </location>
</feature>
<dbReference type="PANTHER" id="PTHR10953:SF186">
    <property type="entry name" value="UBIQUITIN-LIKE MODIFIER-ACTIVATING ENZYME 6"/>
    <property type="match status" value="1"/>
</dbReference>
<dbReference type="AlphaFoldDB" id="A0A553NPV4"/>
<dbReference type="Pfam" id="PF10585">
    <property type="entry name" value="UBA_E1_SCCH"/>
    <property type="match status" value="1"/>
</dbReference>
<dbReference type="GO" id="GO:0005737">
    <property type="term" value="C:cytoplasm"/>
    <property type="evidence" value="ECO:0007669"/>
    <property type="project" value="TreeGrafter"/>
</dbReference>
<dbReference type="PANTHER" id="PTHR10953">
    <property type="entry name" value="UBIQUITIN-ACTIVATING ENZYME E1"/>
    <property type="match status" value="1"/>
</dbReference>
<dbReference type="InterPro" id="IPR035985">
    <property type="entry name" value="Ubiquitin-activating_enz"/>
</dbReference>
<sequence>MAESSAESHLSSWRYLTRIYGSSGEKRLHCSRVLVLGKISPVNDLSHTLKFYEHLVWVASSLQLSWVGLEHATWDWISSVEHGFTAVEPYSKHDYTVLNLAQINVIIYLEASTKKAIQLNEACRQAKSVAFIWATSSTDNSGLTSLFVDPGLNRFSINPDGFCRQDSRAVLVGSTTKTSPPLVACNIAHGLESGQKVRICGENFITEVVSNKEFYAIQIQSGSEEKRVRRAISGQAILKVQVTYNRNFGIPHFLIILNKNSSSHFKCPIVTSTCQTPSTRVAICGLGIASVALVEAIVRNCQNWVSKVFLCGNQVVQDDLVANANPNIFKKADIGKSVGAILEDYLKKIGATFSVEHLPSLIPGNLSKFPADFLQASVQSIVPHRTESYNCIPTPIEPTFPFCVIKSFPQTHEHAIAWATSKVESLFETKPEIFNDFWKTYGDALDDLAEGQMPQECLLVKKVLNEWQCTSWNDCVILARNKFEKYFNHKALQLLVNFPSDVGNSTDSNFWAYPKQEPRPVTFDPTKDSHLKFVTELAKAFARMMNIHPLEETIATDVLKKVQVRPFISKSKTFVTDDSVSKEEAKSNESTLDHDIFNDPAKRTQFIKQLKAARLKTLDVSSLDVSTKDRLVFVFSQMRCEMYGMAKPEASEIFYTANQKCPCLPSMLSTLANLVTMELYRISSAMDQEGKWPLDFIPMNYWFAGMTSEVICAPSPMAKVIHSTNDKFQWSLWSELEIQGWAGMTVQEFLDLLVEQHDLDVTMVVQGSKMIYVQALPMHAKRKIKPLCDFLKPGPNKCATLSTTIRSKQSQDDIEGPPIQLRLPMK</sequence>
<evidence type="ECO:0000256" key="1">
    <source>
        <dbReference type="ARBA" id="ARBA00004906"/>
    </source>
</evidence>
<dbReference type="Pfam" id="PF09358">
    <property type="entry name" value="E1_UFD"/>
    <property type="match status" value="1"/>
</dbReference>
<name>A0A553NPV4_TIGCA</name>
<evidence type="ECO:0000256" key="4">
    <source>
        <dbReference type="SAM" id="MobiDB-lite"/>
    </source>
</evidence>
<dbReference type="GO" id="GO:0005634">
    <property type="term" value="C:nucleus"/>
    <property type="evidence" value="ECO:0007669"/>
    <property type="project" value="TreeGrafter"/>
</dbReference>
<dbReference type="SMART" id="SM00985">
    <property type="entry name" value="UBA_e1_C"/>
    <property type="match status" value="1"/>
</dbReference>
<keyword evidence="3" id="KW-0436">Ligase</keyword>
<dbReference type="STRING" id="6832.A0A553NPV4"/>
<comment type="caution">
    <text evidence="6">The sequence shown here is derived from an EMBL/GenBank/DDBJ whole genome shotgun (WGS) entry which is preliminary data.</text>
</comment>
<dbReference type="GO" id="GO:0004839">
    <property type="term" value="F:ubiquitin activating enzyme activity"/>
    <property type="evidence" value="ECO:0007669"/>
    <property type="project" value="TreeGrafter"/>
</dbReference>
<dbReference type="InterPro" id="IPR018965">
    <property type="entry name" value="Ub-activating_enz_E1_C"/>
</dbReference>
<dbReference type="EMBL" id="VCGU01000011">
    <property type="protein sequence ID" value="TRY67481.1"/>
    <property type="molecule type" value="Genomic_DNA"/>
</dbReference>
<keyword evidence="7" id="KW-1185">Reference proteome</keyword>
<evidence type="ECO:0000313" key="6">
    <source>
        <dbReference type="EMBL" id="TRY67481.1"/>
    </source>
</evidence>
<comment type="similarity">
    <text evidence="2">Belongs to the ubiquitin-activating E1 family.</text>
</comment>
<proteinExistence type="inferred from homology"/>